<organism evidence="5 6">
    <name type="scientific">Mycobacterium kiyosense</name>
    <dbReference type="NCBI Taxonomy" id="2871094"/>
    <lineage>
        <taxon>Bacteria</taxon>
        <taxon>Bacillati</taxon>
        <taxon>Actinomycetota</taxon>
        <taxon>Actinomycetes</taxon>
        <taxon>Mycobacteriales</taxon>
        <taxon>Mycobacteriaceae</taxon>
        <taxon>Mycobacterium</taxon>
    </lineage>
</organism>
<dbReference type="AlphaFoldDB" id="A0A9P3QCS7"/>
<comment type="similarity">
    <text evidence="1">Belongs to the mycobacterial PPE family.</text>
</comment>
<evidence type="ECO:0000259" key="3">
    <source>
        <dbReference type="Pfam" id="PF00823"/>
    </source>
</evidence>
<feature type="domain" description="PPE" evidence="3">
    <location>
        <begin position="3"/>
        <end position="165"/>
    </location>
</feature>
<gene>
    <name evidence="5" type="primary">PPE52</name>
    <name evidence="5" type="ORF">Mkiyose1413_46200</name>
    <name evidence="4" type="ORF">SRL2020028_35520</name>
</gene>
<dbReference type="Proteomes" id="UP001165663">
    <property type="component" value="Unassembled WGS sequence"/>
</dbReference>
<dbReference type="Pfam" id="PF00823">
    <property type="entry name" value="PPE"/>
    <property type="match status" value="1"/>
</dbReference>
<feature type="compositionally biased region" description="Gly residues" evidence="2">
    <location>
        <begin position="216"/>
        <end position="227"/>
    </location>
</feature>
<dbReference type="RefSeq" id="WP_238305559.1">
    <property type="nucleotide sequence ID" value="NZ_BRXE01000046.1"/>
</dbReference>
<evidence type="ECO:0000313" key="4">
    <source>
        <dbReference type="EMBL" id="GLB84296.1"/>
    </source>
</evidence>
<evidence type="ECO:0000313" key="5">
    <source>
        <dbReference type="EMBL" id="GLD32737.1"/>
    </source>
</evidence>
<dbReference type="Proteomes" id="UP001064782">
    <property type="component" value="Unassembled WGS sequence"/>
</dbReference>
<reference evidence="5" key="1">
    <citation type="submission" date="2022-08" db="EMBL/GenBank/DDBJ databases">
        <title>Mycobacterium kiyosense sp. nov., scotochromogenic slow-glowing species isolated from respiratory specimens.</title>
        <authorList>
            <person name="Fukano H."/>
            <person name="Kazumi Y."/>
            <person name="Sakagami N."/>
            <person name="Ato M."/>
            <person name="Mitarai S."/>
            <person name="Hoshino Y."/>
        </authorList>
    </citation>
    <scope>NUCLEOTIDE SEQUENCE</scope>
    <source>
        <strain evidence="5">1413</strain>
        <strain evidence="4">SRL2020-028</strain>
    </source>
</reference>
<dbReference type="InterPro" id="IPR038332">
    <property type="entry name" value="PPE_sf"/>
</dbReference>
<dbReference type="FunFam" id="1.20.1260.20:FF:000001">
    <property type="entry name" value="PPE family protein PPE41"/>
    <property type="match status" value="1"/>
</dbReference>
<evidence type="ECO:0000256" key="2">
    <source>
        <dbReference type="SAM" id="MobiDB-lite"/>
    </source>
</evidence>
<feature type="region of interest" description="Disordered" evidence="2">
    <location>
        <begin position="304"/>
        <end position="353"/>
    </location>
</feature>
<sequence>MSFFTQPPEIISPKMFMGAGSGPMLQAAAAWDGLAAELSTAAESFGSVISNLAGQAWQGPAAAAMAAAAAPYAGWLAAAASQSMGAAGQARSVVSAFEAARAAVVHPSAVDANRNAFVNLVMTNLFGQNAPLIALAESIYEEMWAADVTAMAGYYADAAAAAAQVVPWQTVLQSFPALTSGLAGGLAGLANSGAGNGAGAAAGAATGAGPMSAGGAGGAAGGGGSADGGAATTAGGAGSTDAGLAPASYTSGDPGAYTAGNAVAPADAGAVSATTANTGVASSGVGGFSMMPLAMGGVAMAGLLGDSPSMPTQSKEPAKSAEPTKAEESSEKSEEAVATEETAASETPEIPAMSVLPSAASDIAAAAAPGVGAAAASAAAGASGIPVSPLRAAGAKRAGKESEDSAAEESVLRLRPEIEPGEFHQAQAEAPEAEEKIQLRG</sequence>
<dbReference type="PANTHER" id="PTHR46766">
    <property type="entry name" value="GLUTAMINE-RICH PROTEIN 2"/>
    <property type="match status" value="1"/>
</dbReference>
<dbReference type="GO" id="GO:0052572">
    <property type="term" value="P:response to host immune response"/>
    <property type="evidence" value="ECO:0007669"/>
    <property type="project" value="TreeGrafter"/>
</dbReference>
<evidence type="ECO:0000256" key="1">
    <source>
        <dbReference type="ARBA" id="ARBA00010652"/>
    </source>
</evidence>
<dbReference type="InterPro" id="IPR000030">
    <property type="entry name" value="PPE_dom"/>
</dbReference>
<protein>
    <submittedName>
        <fullName evidence="5">PPE family protein PPE52</fullName>
    </submittedName>
</protein>
<feature type="compositionally biased region" description="Basic and acidic residues" evidence="2">
    <location>
        <begin position="410"/>
        <end position="422"/>
    </location>
</feature>
<dbReference type="GeneID" id="83628197"/>
<feature type="compositionally biased region" description="Basic and acidic residues" evidence="2">
    <location>
        <begin position="316"/>
        <end position="335"/>
    </location>
</feature>
<name>A0A9P3QCS7_9MYCO</name>
<keyword evidence="6" id="KW-1185">Reference proteome</keyword>
<dbReference type="PANTHER" id="PTHR46766:SF1">
    <property type="entry name" value="GLUTAMINE-RICH PROTEIN 2"/>
    <property type="match status" value="1"/>
</dbReference>
<feature type="region of interest" description="Disordered" evidence="2">
    <location>
        <begin position="370"/>
        <end position="441"/>
    </location>
</feature>
<feature type="compositionally biased region" description="Low complexity" evidence="2">
    <location>
        <begin position="370"/>
        <end position="389"/>
    </location>
</feature>
<proteinExistence type="inferred from homology"/>
<comment type="caution">
    <text evidence="5">The sequence shown here is derived from an EMBL/GenBank/DDBJ whole genome shotgun (WGS) entry which is preliminary data.</text>
</comment>
<dbReference type="SUPFAM" id="SSF140459">
    <property type="entry name" value="PE/PPE dimer-like"/>
    <property type="match status" value="1"/>
</dbReference>
<feature type="region of interest" description="Disordered" evidence="2">
    <location>
        <begin position="216"/>
        <end position="241"/>
    </location>
</feature>
<dbReference type="EMBL" id="BRZI01000052">
    <property type="protein sequence ID" value="GLD32737.1"/>
    <property type="molecule type" value="Genomic_DNA"/>
</dbReference>
<dbReference type="EMBL" id="BRXE01000046">
    <property type="protein sequence ID" value="GLB84296.1"/>
    <property type="molecule type" value="Genomic_DNA"/>
</dbReference>
<accession>A0A9P3QCS7</accession>
<dbReference type="Gene3D" id="1.20.1260.20">
    <property type="entry name" value="PPE superfamily"/>
    <property type="match status" value="1"/>
</dbReference>
<evidence type="ECO:0000313" key="6">
    <source>
        <dbReference type="Proteomes" id="UP001064782"/>
    </source>
</evidence>
<feature type="compositionally biased region" description="Low complexity" evidence="2">
    <location>
        <begin position="228"/>
        <end position="241"/>
    </location>
</feature>
<feature type="compositionally biased region" description="Low complexity" evidence="2">
    <location>
        <begin position="339"/>
        <end position="353"/>
    </location>
</feature>